<dbReference type="EMBL" id="GEZM01021139">
    <property type="protein sequence ID" value="JAV89126.1"/>
    <property type="molecule type" value="Transcribed_RNA"/>
</dbReference>
<dbReference type="EMBL" id="GEZM01021140">
    <property type="protein sequence ID" value="JAV89123.1"/>
    <property type="molecule type" value="Transcribed_RNA"/>
</dbReference>
<proteinExistence type="predicted"/>
<sequence>MLPAVVLMLEIVDCKLERVANDGVVVLSVTLRPAELPCIAGELDRVVDMRITEGEVRLRLDMDGECFVTGELTLAVDGEFLKLDVADGEFRIPVALVTDGDFLIA</sequence>
<protein>
    <submittedName>
        <fullName evidence="1">Uncharacterized protein</fullName>
    </submittedName>
</protein>
<reference evidence="1" key="1">
    <citation type="journal article" date="2016" name="Sci. Rep.">
        <title>Molecular characterization of firefly nuptial gifts: a multi-omics approach sheds light on postcopulatory sexual selection.</title>
        <authorList>
            <person name="Al-Wathiqui N."/>
            <person name="Fallon T.R."/>
            <person name="South A."/>
            <person name="Weng J.K."/>
            <person name="Lewis S.M."/>
        </authorList>
    </citation>
    <scope>NUCLEOTIDE SEQUENCE</scope>
</reference>
<organism evidence="1">
    <name type="scientific">Photinus pyralis</name>
    <name type="common">Common eastern firefly</name>
    <name type="synonym">Lampyris pyralis</name>
    <dbReference type="NCBI Taxonomy" id="7054"/>
    <lineage>
        <taxon>Eukaryota</taxon>
        <taxon>Metazoa</taxon>
        <taxon>Ecdysozoa</taxon>
        <taxon>Arthropoda</taxon>
        <taxon>Hexapoda</taxon>
        <taxon>Insecta</taxon>
        <taxon>Pterygota</taxon>
        <taxon>Neoptera</taxon>
        <taxon>Endopterygota</taxon>
        <taxon>Coleoptera</taxon>
        <taxon>Polyphaga</taxon>
        <taxon>Elateriformia</taxon>
        <taxon>Elateroidea</taxon>
        <taxon>Lampyridae</taxon>
        <taxon>Lampyrinae</taxon>
        <taxon>Photinus</taxon>
    </lineage>
</organism>
<name>A0A1Y1MYT5_PHOPY</name>
<accession>A0A1Y1MYT5</accession>
<dbReference type="AlphaFoldDB" id="A0A1Y1MYT5"/>
<evidence type="ECO:0000313" key="1">
    <source>
        <dbReference type="EMBL" id="JAV89126.1"/>
    </source>
</evidence>